<dbReference type="InterPro" id="IPR012296">
    <property type="entry name" value="Nuclease_put_TT1808"/>
</dbReference>
<dbReference type="PANTHER" id="PTHR35400">
    <property type="entry name" value="SLR1083 PROTEIN"/>
    <property type="match status" value="1"/>
</dbReference>
<feature type="region of interest" description="Disordered" evidence="1">
    <location>
        <begin position="1"/>
        <end position="43"/>
    </location>
</feature>
<evidence type="ECO:0000256" key="1">
    <source>
        <dbReference type="SAM" id="MobiDB-lite"/>
    </source>
</evidence>
<dbReference type="SUPFAM" id="SSF52980">
    <property type="entry name" value="Restriction endonuclease-like"/>
    <property type="match status" value="1"/>
</dbReference>
<reference evidence="3 4" key="1">
    <citation type="submission" date="2021-01" db="EMBL/GenBank/DDBJ databases">
        <title>Whole genome shotgun sequence of Planotetraspora mira NBRC 15435.</title>
        <authorList>
            <person name="Komaki H."/>
            <person name="Tamura T."/>
        </authorList>
    </citation>
    <scope>NUCLEOTIDE SEQUENCE [LARGE SCALE GENOMIC DNA]</scope>
    <source>
        <strain evidence="3 4">NBRC 15435</strain>
    </source>
</reference>
<dbReference type="EMBL" id="BOOO01000016">
    <property type="protein sequence ID" value="GII29638.1"/>
    <property type="molecule type" value="Genomic_DNA"/>
</dbReference>
<proteinExistence type="predicted"/>
<dbReference type="Gene3D" id="3.90.1570.10">
    <property type="entry name" value="tt1808, chain A"/>
    <property type="match status" value="1"/>
</dbReference>
<dbReference type="AlphaFoldDB" id="A0A8J3TNH1"/>
<gene>
    <name evidence="3" type="ORF">Pmi06nite_30800</name>
</gene>
<evidence type="ECO:0000313" key="3">
    <source>
        <dbReference type="EMBL" id="GII29638.1"/>
    </source>
</evidence>
<dbReference type="PANTHER" id="PTHR35400:SF3">
    <property type="entry name" value="SLL1072 PROTEIN"/>
    <property type="match status" value="1"/>
</dbReference>
<evidence type="ECO:0000259" key="2">
    <source>
        <dbReference type="Pfam" id="PF05685"/>
    </source>
</evidence>
<keyword evidence="4" id="KW-1185">Reference proteome</keyword>
<dbReference type="InterPro" id="IPR011335">
    <property type="entry name" value="Restrct_endonuc-II-like"/>
</dbReference>
<dbReference type="CDD" id="cd06260">
    <property type="entry name" value="DUF820-like"/>
    <property type="match status" value="1"/>
</dbReference>
<dbReference type="Proteomes" id="UP000650628">
    <property type="component" value="Unassembled WGS sequence"/>
</dbReference>
<name>A0A8J3TNH1_9ACTN</name>
<organism evidence="3 4">
    <name type="scientific">Planotetraspora mira</name>
    <dbReference type="NCBI Taxonomy" id="58121"/>
    <lineage>
        <taxon>Bacteria</taxon>
        <taxon>Bacillati</taxon>
        <taxon>Actinomycetota</taxon>
        <taxon>Actinomycetes</taxon>
        <taxon>Streptosporangiales</taxon>
        <taxon>Streptosporangiaceae</taxon>
        <taxon>Planotetraspora</taxon>
    </lineage>
</organism>
<sequence>MALTRPTRHGRNDHVPAERQPDTEPEQPDAELDRADPGPEDLDDETATVALCQELNDAGYTAEISWGRVVVSPWQSKQSSHIVDELADLLIPLKLANGWRFHHNLAVHIPPFLDHRLPDLMVAPRDAEHVDDLRIKGDSTLLVVEVCSPGTRQIDWDEKPFDYARAGVPLLLVVDPLADPKTVTLMSEPLKDLAQDDMREPYKQVVTVEAGEALALPEPFGIKLETEKLFE</sequence>
<feature type="compositionally biased region" description="Basic and acidic residues" evidence="1">
    <location>
        <begin position="10"/>
        <end position="22"/>
    </location>
</feature>
<comment type="caution">
    <text evidence="3">The sequence shown here is derived from an EMBL/GenBank/DDBJ whole genome shotgun (WGS) entry which is preliminary data.</text>
</comment>
<accession>A0A8J3TNH1</accession>
<dbReference type="Pfam" id="PF05685">
    <property type="entry name" value="Uma2"/>
    <property type="match status" value="1"/>
</dbReference>
<dbReference type="RefSeq" id="WP_203953632.1">
    <property type="nucleotide sequence ID" value="NZ_BOOO01000016.1"/>
</dbReference>
<evidence type="ECO:0000313" key="4">
    <source>
        <dbReference type="Proteomes" id="UP000650628"/>
    </source>
</evidence>
<feature type="domain" description="Putative restriction endonuclease" evidence="2">
    <location>
        <begin position="56"/>
        <end position="220"/>
    </location>
</feature>
<dbReference type="InterPro" id="IPR008538">
    <property type="entry name" value="Uma2"/>
</dbReference>
<protein>
    <recommendedName>
        <fullName evidence="2">Putative restriction endonuclease domain-containing protein</fullName>
    </recommendedName>
</protein>